<keyword evidence="7" id="KW-0862">Zinc</keyword>
<feature type="domain" description="RanBP2-type" evidence="14">
    <location>
        <begin position="328"/>
        <end position="359"/>
    </location>
</feature>
<keyword evidence="4" id="KW-0479">Metal-binding</keyword>
<dbReference type="InterPro" id="IPR013760">
    <property type="entry name" value="Topo_IIA-like_dom_sf"/>
</dbReference>
<gene>
    <name evidence="15" type="ORF">HID58_012876</name>
</gene>
<comment type="catalytic activity">
    <reaction evidence="1">
        <text>ATP-dependent breakage, passage and rejoining of double-stranded DNA.</text>
        <dbReference type="EC" id="5.6.2.2"/>
    </reaction>
</comment>
<keyword evidence="9" id="KW-0799">Topoisomerase</keyword>
<feature type="compositionally biased region" description="Basic residues" evidence="13">
    <location>
        <begin position="446"/>
        <end position="456"/>
    </location>
</feature>
<dbReference type="InterPro" id="IPR036443">
    <property type="entry name" value="Znf_RanBP2_sf"/>
</dbReference>
<feature type="region of interest" description="Disordered" evidence="13">
    <location>
        <begin position="359"/>
        <end position="403"/>
    </location>
</feature>
<evidence type="ECO:0000256" key="3">
    <source>
        <dbReference type="ARBA" id="ARBA00012895"/>
    </source>
</evidence>
<name>A0ABQ8E2B3_BRANA</name>
<accession>A0ABQ8E2B3</accession>
<feature type="region of interest" description="Disordered" evidence="13">
    <location>
        <begin position="208"/>
        <end position="325"/>
    </location>
</feature>
<dbReference type="EC" id="5.6.2.2" evidence="3"/>
<keyword evidence="11" id="KW-0413">Isomerase</keyword>
<organism evidence="15 16">
    <name type="scientific">Brassica napus</name>
    <name type="common">Rape</name>
    <dbReference type="NCBI Taxonomy" id="3708"/>
    <lineage>
        <taxon>Eukaryota</taxon>
        <taxon>Viridiplantae</taxon>
        <taxon>Streptophyta</taxon>
        <taxon>Embryophyta</taxon>
        <taxon>Tracheophyta</taxon>
        <taxon>Spermatophyta</taxon>
        <taxon>Magnoliopsida</taxon>
        <taxon>eudicotyledons</taxon>
        <taxon>Gunneridae</taxon>
        <taxon>Pentapetalae</taxon>
        <taxon>rosids</taxon>
        <taxon>malvids</taxon>
        <taxon>Brassicales</taxon>
        <taxon>Brassicaceae</taxon>
        <taxon>Brassiceae</taxon>
        <taxon>Brassica</taxon>
    </lineage>
</organism>
<feature type="compositionally biased region" description="Polar residues" evidence="13">
    <location>
        <begin position="474"/>
        <end position="483"/>
    </location>
</feature>
<dbReference type="Proteomes" id="UP000824890">
    <property type="component" value="Unassembled WGS sequence"/>
</dbReference>
<dbReference type="SUPFAM" id="SSF90209">
    <property type="entry name" value="Ran binding protein zinc finger-like"/>
    <property type="match status" value="1"/>
</dbReference>
<dbReference type="EMBL" id="JAGKQM010000003">
    <property type="protein sequence ID" value="KAH0935759.1"/>
    <property type="molecule type" value="Genomic_DNA"/>
</dbReference>
<evidence type="ECO:0000256" key="12">
    <source>
        <dbReference type="PROSITE-ProRule" id="PRU00322"/>
    </source>
</evidence>
<comment type="cofactor">
    <cofactor evidence="2">
        <name>Mg(2+)</name>
        <dbReference type="ChEBI" id="CHEBI:18420"/>
    </cofactor>
</comment>
<feature type="region of interest" description="Disordered" evidence="13">
    <location>
        <begin position="419"/>
        <end position="483"/>
    </location>
</feature>
<feature type="compositionally biased region" description="Basic residues" evidence="13">
    <location>
        <begin position="229"/>
        <end position="240"/>
    </location>
</feature>
<evidence type="ECO:0000256" key="11">
    <source>
        <dbReference type="ARBA" id="ARBA00023235"/>
    </source>
</evidence>
<evidence type="ECO:0000256" key="2">
    <source>
        <dbReference type="ARBA" id="ARBA00001946"/>
    </source>
</evidence>
<evidence type="ECO:0000256" key="10">
    <source>
        <dbReference type="ARBA" id="ARBA00023125"/>
    </source>
</evidence>
<evidence type="ECO:0000259" key="14">
    <source>
        <dbReference type="PROSITE" id="PS50199"/>
    </source>
</evidence>
<evidence type="ECO:0000313" key="15">
    <source>
        <dbReference type="EMBL" id="KAH0935759.1"/>
    </source>
</evidence>
<dbReference type="PANTHER" id="PTHR10169">
    <property type="entry name" value="DNA TOPOISOMERASE/GYRASE"/>
    <property type="match status" value="1"/>
</dbReference>
<dbReference type="InterPro" id="IPR013758">
    <property type="entry name" value="Topo_IIA_A/C_ab"/>
</dbReference>
<dbReference type="InterPro" id="IPR050634">
    <property type="entry name" value="DNA_Topoisomerase_II"/>
</dbReference>
<sequence length="483" mass="55564">MVRIGTGWSTFIPNYNTRDIVANIRRLLNAESMVPMDPWYMNFKGTIEKTASKDSGSTNTITGVYEEVDETTIRITELPIRRWTDDYKNFMEALKTNNNTLYFQSVGAYYDDTSMDFQLQLSEENMMMARQEEVDEVAPAKGGRKPAAASKVEKPPAAPRNRAPAASKKQQLVAEVVEVSSEKKVRKMRSSLFNKKSSLVLGRLANTNNEEEVEEQSVETVAADTASARPKRAKRKHMRTRASSTSPPRRPYEDHRHSSDLNHSGALPPRGREFSSRRESSGSYRDYSPPRHARGGAGGRRFDGPEPAHNSFKGEGMSRHNISKVQPRDGDWYCLDPLCRNLNFARREVCYKCKRHHYARANSPPPPPMNLSLRRDFNGYRSSPPRGYPRDYPPPRLDHPTWKDRDRLRYSDLDYPPNRRIVSDWVHPQPLPKPHFERRPPLSPPRGRRWKRHSRERSRSPPLRDGPPPHQMRRSTTAQRLPS</sequence>
<evidence type="ECO:0000313" key="16">
    <source>
        <dbReference type="Proteomes" id="UP000824890"/>
    </source>
</evidence>
<evidence type="ECO:0000256" key="6">
    <source>
        <dbReference type="ARBA" id="ARBA00022771"/>
    </source>
</evidence>
<dbReference type="Gene3D" id="3.30.1360.40">
    <property type="match status" value="1"/>
</dbReference>
<evidence type="ECO:0000256" key="9">
    <source>
        <dbReference type="ARBA" id="ARBA00023029"/>
    </source>
</evidence>
<evidence type="ECO:0000256" key="8">
    <source>
        <dbReference type="ARBA" id="ARBA00022840"/>
    </source>
</evidence>
<dbReference type="SMART" id="SM00434">
    <property type="entry name" value="TOP4c"/>
    <property type="match status" value="1"/>
</dbReference>
<keyword evidence="16" id="KW-1185">Reference proteome</keyword>
<keyword evidence="5" id="KW-0547">Nucleotide-binding</keyword>
<evidence type="ECO:0000256" key="4">
    <source>
        <dbReference type="ARBA" id="ARBA00022723"/>
    </source>
</evidence>
<dbReference type="Gene3D" id="3.90.199.10">
    <property type="entry name" value="Topoisomerase II, domain 5"/>
    <property type="match status" value="1"/>
</dbReference>
<dbReference type="PROSITE" id="PS01358">
    <property type="entry name" value="ZF_RANBP2_1"/>
    <property type="match status" value="1"/>
</dbReference>
<dbReference type="PANTHER" id="PTHR10169:SF38">
    <property type="entry name" value="DNA TOPOISOMERASE 2"/>
    <property type="match status" value="1"/>
</dbReference>
<feature type="compositionally biased region" description="Basic and acidic residues" evidence="13">
    <location>
        <begin position="250"/>
        <end position="260"/>
    </location>
</feature>
<feature type="compositionally biased region" description="Low complexity" evidence="13">
    <location>
        <begin position="139"/>
        <end position="149"/>
    </location>
</feature>
<evidence type="ECO:0000256" key="7">
    <source>
        <dbReference type="ARBA" id="ARBA00022833"/>
    </source>
</evidence>
<comment type="caution">
    <text evidence="15">The sequence shown here is derived from an EMBL/GenBank/DDBJ whole genome shotgun (WGS) entry which is preliminary data.</text>
</comment>
<keyword evidence="8" id="KW-0067">ATP-binding</keyword>
<dbReference type="PROSITE" id="PS50199">
    <property type="entry name" value="ZF_RANBP2_2"/>
    <property type="match status" value="1"/>
</dbReference>
<protein>
    <recommendedName>
        <fullName evidence="3">DNA topoisomerase (ATP-hydrolyzing)</fullName>
        <ecNumber evidence="3">5.6.2.2</ecNumber>
    </recommendedName>
</protein>
<dbReference type="SUPFAM" id="SSF56719">
    <property type="entry name" value="Type II DNA topoisomerase"/>
    <property type="match status" value="1"/>
</dbReference>
<feature type="region of interest" description="Disordered" evidence="13">
    <location>
        <begin position="135"/>
        <end position="171"/>
    </location>
</feature>
<dbReference type="InterPro" id="IPR002205">
    <property type="entry name" value="Topo_IIA_dom_A"/>
</dbReference>
<dbReference type="Pfam" id="PF00521">
    <property type="entry name" value="DNA_topoisoIV"/>
    <property type="match status" value="1"/>
</dbReference>
<evidence type="ECO:0000256" key="1">
    <source>
        <dbReference type="ARBA" id="ARBA00000185"/>
    </source>
</evidence>
<evidence type="ECO:0000256" key="13">
    <source>
        <dbReference type="SAM" id="MobiDB-lite"/>
    </source>
</evidence>
<dbReference type="Gene3D" id="4.10.1060.10">
    <property type="entry name" value="Zinc finger, RanBP2-type"/>
    <property type="match status" value="1"/>
</dbReference>
<dbReference type="InterPro" id="IPR001876">
    <property type="entry name" value="Znf_RanBP2"/>
</dbReference>
<feature type="compositionally biased region" description="Basic and acidic residues" evidence="13">
    <location>
        <begin position="270"/>
        <end position="280"/>
    </location>
</feature>
<proteinExistence type="predicted"/>
<keyword evidence="10" id="KW-0238">DNA-binding</keyword>
<dbReference type="SMART" id="SM00547">
    <property type="entry name" value="ZnF_RBZ"/>
    <property type="match status" value="1"/>
</dbReference>
<keyword evidence="6 12" id="KW-0863">Zinc-finger</keyword>
<evidence type="ECO:0000256" key="5">
    <source>
        <dbReference type="ARBA" id="ARBA00022741"/>
    </source>
</evidence>
<reference evidence="15 16" key="1">
    <citation type="submission" date="2021-05" db="EMBL/GenBank/DDBJ databases">
        <title>Genome Assembly of Synthetic Allotetraploid Brassica napus Reveals Homoeologous Exchanges between Subgenomes.</title>
        <authorList>
            <person name="Davis J.T."/>
        </authorList>
    </citation>
    <scope>NUCLEOTIDE SEQUENCE [LARGE SCALE GENOMIC DNA]</scope>
    <source>
        <strain evidence="16">cv. Da-Ae</strain>
        <tissue evidence="15">Seedling</tissue>
    </source>
</reference>